<dbReference type="AlphaFoldDB" id="B0NGZ4"/>
<dbReference type="RefSeq" id="WP_004605368.1">
    <property type="nucleotide sequence ID" value="NZ_CP036170.1"/>
</dbReference>
<gene>
    <name evidence="1" type="ORF">HDCHBGLK_01536</name>
</gene>
<name>B0NGZ4_CLOS5</name>
<dbReference type="HOGENOM" id="CLU_092741_2_0_9"/>
<accession>B0NGZ4</accession>
<organism evidence="1 2">
    <name type="scientific">Clostridium scindens (strain ATCC 35704 / DSM 5676 / VPI 13733 / 19)</name>
    <dbReference type="NCBI Taxonomy" id="411468"/>
    <lineage>
        <taxon>Bacteria</taxon>
        <taxon>Bacillati</taxon>
        <taxon>Bacillota</taxon>
        <taxon>Clostridia</taxon>
        <taxon>Lachnospirales</taxon>
        <taxon>Lachnospiraceae</taxon>
    </lineage>
</organism>
<dbReference type="KEGG" id="csci:HDCHBGLK_01536"/>
<dbReference type="eggNOG" id="ENOG5031TWJ">
    <property type="taxonomic scope" value="Bacteria"/>
</dbReference>
<reference evidence="1 2" key="1">
    <citation type="journal article" date="2019" name="Appl. Environ. Microbiol.">
        <title>Clostridium scindens ATCC 35704: integration of nutritional requirements, the complete genome sequence, and global transcriptional responses to bile acids.</title>
        <authorList>
            <person name="Devendran S."/>
            <person name="Shrestha R."/>
            <person name="Alves J.M.P."/>
            <person name="Wolf P.G."/>
            <person name="Ly L."/>
            <person name="Hernandez A.G."/>
            <person name="Mendez-Garcia C."/>
            <person name="Inboden A."/>
            <person name="Wiley J."/>
            <person name="Paul O."/>
            <person name="Allen A."/>
            <person name="Springer E."/>
            <person name="Wright C.L."/>
            <person name="Fields C.J."/>
            <person name="Daniel S.L."/>
            <person name="Ridlon J.M."/>
        </authorList>
    </citation>
    <scope>NUCLEOTIDE SEQUENCE [LARGE SCALE GENOMIC DNA]</scope>
    <source>
        <strain evidence="1 2">ATCC 35704</strain>
    </source>
</reference>
<dbReference type="OrthoDB" id="9793294at2"/>
<keyword evidence="2" id="KW-1185">Reference proteome</keyword>
<sequence length="234" mass="26210">MKKEIKAGLKEIYEAPPSLKKDEFLQRIGEPELTHLEFLRMQVHYIRKGNWLISVVFFLSALFALRQAELELLWPISAFVPFLALSVVAENSRSLRYGMEELELSSRFSLKAIVMARMGVIGLGNLMLLLILAAFVWRRSSLLTAGVYLLLPYLLATFLNLMLVRKVSGKESIYSCLGMTILASAASVLPGVMNISIMGLMRSGYWAALLAGTAILAGREIKKLLQQSEELVWN</sequence>
<protein>
    <submittedName>
        <fullName evidence="1">Uncharacterized protein</fullName>
    </submittedName>
</protein>
<dbReference type="STRING" id="411468.CLOSCI_02749"/>
<dbReference type="EMBL" id="CP036170">
    <property type="protein sequence ID" value="QBF74140.1"/>
    <property type="molecule type" value="Genomic_DNA"/>
</dbReference>
<evidence type="ECO:0000313" key="1">
    <source>
        <dbReference type="EMBL" id="QBF74140.1"/>
    </source>
</evidence>
<dbReference type="GeneID" id="62695757"/>
<dbReference type="Proteomes" id="UP000289664">
    <property type="component" value="Chromosome"/>
</dbReference>
<proteinExistence type="predicted"/>
<evidence type="ECO:0000313" key="2">
    <source>
        <dbReference type="Proteomes" id="UP000289664"/>
    </source>
</evidence>